<evidence type="ECO:0000256" key="7">
    <source>
        <dbReference type="ARBA" id="ARBA00022833"/>
    </source>
</evidence>
<evidence type="ECO:0000256" key="1">
    <source>
        <dbReference type="ARBA" id="ARBA00001947"/>
    </source>
</evidence>
<dbReference type="Proteomes" id="UP000308005">
    <property type="component" value="Unassembled WGS sequence"/>
</dbReference>
<feature type="domain" description="CMP/dCMP-type deaminase" evidence="13">
    <location>
        <begin position="280"/>
        <end position="409"/>
    </location>
</feature>
<dbReference type="SUPFAM" id="SSF53927">
    <property type="entry name" value="Cytidine deaminase-like"/>
    <property type="match status" value="1"/>
</dbReference>
<dbReference type="Gene3D" id="3.40.140.10">
    <property type="entry name" value="Cytidine Deaminase, domain 2"/>
    <property type="match status" value="1"/>
</dbReference>
<feature type="active site" description="Proton donor" evidence="10">
    <location>
        <position position="334"/>
    </location>
</feature>
<dbReference type="GO" id="GO:0004126">
    <property type="term" value="F:cytidine deaminase activity"/>
    <property type="evidence" value="ECO:0007669"/>
    <property type="project" value="UniProtKB-EC"/>
</dbReference>
<dbReference type="GO" id="GO:0008270">
    <property type="term" value="F:zinc ion binding"/>
    <property type="evidence" value="ECO:0007669"/>
    <property type="project" value="InterPro"/>
</dbReference>
<feature type="binding site" evidence="12">
    <location>
        <position position="367"/>
    </location>
    <ligand>
        <name>Zn(2+)</name>
        <dbReference type="ChEBI" id="CHEBI:29105"/>
        <note>catalytic</note>
    </ligand>
</feature>
<dbReference type="PROSITE" id="PS51747">
    <property type="entry name" value="CYT_DCMP_DEAMINASES_2"/>
    <property type="match status" value="1"/>
</dbReference>
<organism evidence="14 15">
    <name type="scientific">Aureobasidium pullulans</name>
    <name type="common">Black yeast</name>
    <name type="synonym">Pullularia pullulans</name>
    <dbReference type="NCBI Taxonomy" id="5580"/>
    <lineage>
        <taxon>Eukaryota</taxon>
        <taxon>Fungi</taxon>
        <taxon>Dikarya</taxon>
        <taxon>Ascomycota</taxon>
        <taxon>Pezizomycotina</taxon>
        <taxon>Dothideomycetes</taxon>
        <taxon>Dothideomycetidae</taxon>
        <taxon>Dothideales</taxon>
        <taxon>Saccotheciaceae</taxon>
        <taxon>Aureobasidium</taxon>
    </lineage>
</organism>
<keyword evidence="6" id="KW-0378">Hydrolase</keyword>
<comment type="similarity">
    <text evidence="3">Belongs to the cytidine and deoxycytidylate deaminase family.</text>
</comment>
<sequence length="414" mass="43951">MSSATILKEDESQHFSPYRADGKLYGFVCIVTGATQAIGKAVVHELAAHGAACIYACSDLPSDPYQELADEVNKLWPNTKVIGYPYGLKEEDTLTLIDDVLNSWGRLDVYVTSSGLLGPASIAQTAPADLYKTFETNSMAPFFALKYAPPAMAKTTPKGNYPNAAPKDVAYGSIIVVSSVASTYGGCWGPAFTMSSHAALGVVHSGVAVLKGSNVRINAISPGQIDVGTEEVRRKIIGLERAGTAKEVARVAGFLATPSVPSKPQHSRHDTALIHGLSTSEVQALSEACIEAKERAYCPYSKFRVGASLLLTSGQIIRGANVENAAYPVGTCAERTALGTAVVEGARRGDIRALAVATDISPPASPCGMCRQYIREFCEPSMPVLMYDKDGKSTVLTLEQLLPMSFGPESLPMH</sequence>
<evidence type="ECO:0000256" key="8">
    <source>
        <dbReference type="ARBA" id="ARBA00032005"/>
    </source>
</evidence>
<dbReference type="Pfam" id="PF00106">
    <property type="entry name" value="adh_short"/>
    <property type="match status" value="1"/>
</dbReference>
<dbReference type="AlphaFoldDB" id="A0A4S9TSJ8"/>
<dbReference type="InterPro" id="IPR036291">
    <property type="entry name" value="NAD(P)-bd_dom_sf"/>
</dbReference>
<comment type="function">
    <text evidence="2">This enzyme scavenges exogenous and endogenous cytidine and 2'-deoxycytidine for UMP synthesis.</text>
</comment>
<dbReference type="SUPFAM" id="SSF51735">
    <property type="entry name" value="NAD(P)-binding Rossmann-fold domains"/>
    <property type="match status" value="1"/>
</dbReference>
<dbReference type="FunFam" id="3.40.140.10:FF:000008">
    <property type="entry name" value="Cytidine deaminase"/>
    <property type="match status" value="1"/>
</dbReference>
<evidence type="ECO:0000256" key="6">
    <source>
        <dbReference type="ARBA" id="ARBA00022801"/>
    </source>
</evidence>
<evidence type="ECO:0000256" key="4">
    <source>
        <dbReference type="ARBA" id="ARBA00012783"/>
    </source>
</evidence>
<evidence type="ECO:0000256" key="3">
    <source>
        <dbReference type="ARBA" id="ARBA00006576"/>
    </source>
</evidence>
<evidence type="ECO:0000256" key="2">
    <source>
        <dbReference type="ARBA" id="ARBA00003949"/>
    </source>
</evidence>
<feature type="binding site" evidence="12">
    <location>
        <position position="370"/>
    </location>
    <ligand>
        <name>Zn(2+)</name>
        <dbReference type="ChEBI" id="CHEBI:29105"/>
        <note>catalytic</note>
    </ligand>
</feature>
<evidence type="ECO:0000256" key="5">
    <source>
        <dbReference type="ARBA" id="ARBA00022723"/>
    </source>
</evidence>
<feature type="binding site" evidence="11">
    <location>
        <begin position="321"/>
        <end position="327"/>
    </location>
    <ligand>
        <name>substrate</name>
    </ligand>
</feature>
<proteinExistence type="inferred from homology"/>
<dbReference type="PROSITE" id="PS00903">
    <property type="entry name" value="CYT_DCMP_DEAMINASES_1"/>
    <property type="match status" value="1"/>
</dbReference>
<comment type="caution">
    <text evidence="14">The sequence shown here is derived from an EMBL/GenBank/DDBJ whole genome shotgun (WGS) entry which is preliminary data.</text>
</comment>
<dbReference type="EC" id="3.5.4.5" evidence="4"/>
<reference evidence="14 15" key="1">
    <citation type="submission" date="2018-10" db="EMBL/GenBank/DDBJ databases">
        <title>Fifty Aureobasidium pullulans genomes reveal a recombining polyextremotolerant generalist.</title>
        <authorList>
            <person name="Gostincar C."/>
            <person name="Turk M."/>
            <person name="Zajc J."/>
            <person name="Gunde-Cimerman N."/>
        </authorList>
    </citation>
    <scope>NUCLEOTIDE SEQUENCE [LARGE SCALE GENOMIC DNA]</scope>
    <source>
        <strain evidence="14 15">EXF-3863</strain>
    </source>
</reference>
<dbReference type="GO" id="GO:0042802">
    <property type="term" value="F:identical protein binding"/>
    <property type="evidence" value="ECO:0007669"/>
    <property type="project" value="UniProtKB-ARBA"/>
</dbReference>
<dbReference type="InterPro" id="IPR016192">
    <property type="entry name" value="APOBEC/CMP_deaminase_Zn-bd"/>
</dbReference>
<dbReference type="GO" id="GO:0055086">
    <property type="term" value="P:nucleobase-containing small molecule metabolic process"/>
    <property type="evidence" value="ECO:0007669"/>
    <property type="project" value="UniProtKB-ARBA"/>
</dbReference>
<dbReference type="PANTHER" id="PTHR11644:SF2">
    <property type="entry name" value="CYTIDINE DEAMINASE"/>
    <property type="match status" value="1"/>
</dbReference>
<dbReference type="NCBIfam" id="NF004064">
    <property type="entry name" value="PRK05578.1"/>
    <property type="match status" value="1"/>
</dbReference>
<evidence type="ECO:0000256" key="10">
    <source>
        <dbReference type="PIRSR" id="PIRSR606262-1"/>
    </source>
</evidence>
<evidence type="ECO:0000256" key="12">
    <source>
        <dbReference type="PIRSR" id="PIRSR606262-3"/>
    </source>
</evidence>
<keyword evidence="5 12" id="KW-0479">Metal-binding</keyword>
<comment type="cofactor">
    <cofactor evidence="1 12">
        <name>Zn(2+)</name>
        <dbReference type="ChEBI" id="CHEBI:29105"/>
    </cofactor>
</comment>
<feature type="binding site" evidence="12">
    <location>
        <position position="332"/>
    </location>
    <ligand>
        <name>Zn(2+)</name>
        <dbReference type="ChEBI" id="CHEBI:29105"/>
        <note>catalytic</note>
    </ligand>
</feature>
<dbReference type="InterPro" id="IPR006262">
    <property type="entry name" value="Cyt_deam_tetra"/>
</dbReference>
<dbReference type="InterPro" id="IPR002125">
    <property type="entry name" value="CMP_dCMP_dom"/>
</dbReference>
<keyword evidence="7 12" id="KW-0862">Zinc</keyword>
<comment type="catalytic activity">
    <reaction evidence="9">
        <text>cytidine + H2O + H(+) = uridine + NH4(+)</text>
        <dbReference type="Rhea" id="RHEA:16069"/>
        <dbReference type="ChEBI" id="CHEBI:15377"/>
        <dbReference type="ChEBI" id="CHEBI:15378"/>
        <dbReference type="ChEBI" id="CHEBI:16704"/>
        <dbReference type="ChEBI" id="CHEBI:17562"/>
        <dbReference type="ChEBI" id="CHEBI:28938"/>
        <dbReference type="EC" id="3.5.4.5"/>
    </reaction>
</comment>
<dbReference type="PRINTS" id="PR00081">
    <property type="entry name" value="GDHRDH"/>
</dbReference>
<dbReference type="InterPro" id="IPR016193">
    <property type="entry name" value="Cytidine_deaminase-like"/>
</dbReference>
<dbReference type="PANTHER" id="PTHR11644">
    <property type="entry name" value="CYTIDINE DEAMINASE"/>
    <property type="match status" value="1"/>
</dbReference>
<protein>
    <recommendedName>
        <fullName evidence="4">cytidine deaminase</fullName>
        <ecNumber evidence="4">3.5.4.5</ecNumber>
    </recommendedName>
    <alternativeName>
        <fullName evidence="8">Cytidine aminohydrolase</fullName>
    </alternativeName>
</protein>
<dbReference type="EMBL" id="QZBM01000059">
    <property type="protein sequence ID" value="THZ27305.1"/>
    <property type="molecule type" value="Genomic_DNA"/>
</dbReference>
<dbReference type="Gene3D" id="3.40.50.720">
    <property type="entry name" value="NAD(P)-binding Rossmann-like Domain"/>
    <property type="match status" value="1"/>
</dbReference>
<evidence type="ECO:0000313" key="14">
    <source>
        <dbReference type="EMBL" id="THZ27305.1"/>
    </source>
</evidence>
<evidence type="ECO:0000313" key="15">
    <source>
        <dbReference type="Proteomes" id="UP000308005"/>
    </source>
</evidence>
<dbReference type="InterPro" id="IPR050202">
    <property type="entry name" value="Cyt/Deoxycyt_deaminase"/>
</dbReference>
<name>A0A4S9TSJ8_AURPU</name>
<dbReference type="GO" id="GO:0072527">
    <property type="term" value="P:pyrimidine-containing compound metabolic process"/>
    <property type="evidence" value="ECO:0007669"/>
    <property type="project" value="UniProtKB-ARBA"/>
</dbReference>
<dbReference type="CDD" id="cd01283">
    <property type="entry name" value="cytidine_deaminase"/>
    <property type="match status" value="1"/>
</dbReference>
<dbReference type="InterPro" id="IPR002347">
    <property type="entry name" value="SDR_fam"/>
</dbReference>
<dbReference type="GO" id="GO:0005829">
    <property type="term" value="C:cytosol"/>
    <property type="evidence" value="ECO:0007669"/>
    <property type="project" value="TreeGrafter"/>
</dbReference>
<evidence type="ECO:0000259" key="13">
    <source>
        <dbReference type="PROSITE" id="PS51747"/>
    </source>
</evidence>
<gene>
    <name evidence="14" type="ORF">D6C91_02310</name>
</gene>
<accession>A0A4S9TSJ8</accession>
<dbReference type="NCBIfam" id="TIGR01354">
    <property type="entry name" value="cyt_deam_tetra"/>
    <property type="match status" value="1"/>
</dbReference>
<dbReference type="Pfam" id="PF00383">
    <property type="entry name" value="dCMP_cyt_deam_1"/>
    <property type="match status" value="1"/>
</dbReference>
<evidence type="ECO:0000256" key="9">
    <source>
        <dbReference type="ARBA" id="ARBA00049558"/>
    </source>
</evidence>
<dbReference type="CDD" id="cd05233">
    <property type="entry name" value="SDR_c"/>
    <property type="match status" value="1"/>
</dbReference>
<evidence type="ECO:0000256" key="11">
    <source>
        <dbReference type="PIRSR" id="PIRSR606262-2"/>
    </source>
</evidence>